<keyword evidence="6 7" id="KW-0998">Cell outer membrane</keyword>
<dbReference type="NCBIfam" id="TIGR04057">
    <property type="entry name" value="SusC_RagA_signa"/>
    <property type="match status" value="1"/>
</dbReference>
<dbReference type="NCBIfam" id="TIGR04056">
    <property type="entry name" value="OMP_RagA_SusC"/>
    <property type="match status" value="1"/>
</dbReference>
<dbReference type="SUPFAM" id="SSF49464">
    <property type="entry name" value="Carboxypeptidase regulatory domain-like"/>
    <property type="match status" value="1"/>
</dbReference>
<keyword evidence="2 7" id="KW-0813">Transport</keyword>
<name>A0ABU1YDT1_9FLAO</name>
<evidence type="ECO:0000256" key="6">
    <source>
        <dbReference type="ARBA" id="ARBA00023237"/>
    </source>
</evidence>
<evidence type="ECO:0000256" key="7">
    <source>
        <dbReference type="PROSITE-ProRule" id="PRU01360"/>
    </source>
</evidence>
<keyword evidence="5 7" id="KW-0472">Membrane</keyword>
<dbReference type="InterPro" id="IPR036942">
    <property type="entry name" value="Beta-barrel_TonB_sf"/>
</dbReference>
<accession>A0ABU1YDT1</accession>
<comment type="similarity">
    <text evidence="7">Belongs to the TonB-dependent receptor family.</text>
</comment>
<organism evidence="10 11">
    <name type="scientific">Flavobacterium piscis</name>
    <dbReference type="NCBI Taxonomy" id="1114874"/>
    <lineage>
        <taxon>Bacteria</taxon>
        <taxon>Pseudomonadati</taxon>
        <taxon>Bacteroidota</taxon>
        <taxon>Flavobacteriia</taxon>
        <taxon>Flavobacteriales</taxon>
        <taxon>Flavobacteriaceae</taxon>
        <taxon>Flavobacterium</taxon>
    </lineage>
</organism>
<evidence type="ECO:0000313" key="10">
    <source>
        <dbReference type="EMBL" id="MDR7212338.1"/>
    </source>
</evidence>
<sequence>MKFKLKWVYTLFVALSMQLSFAQERTVSGVVSGDAGVIPGVNIIVKGTKNSTQTDFDGGFSIKAKTGDVLVFSYVGMQDLTTTVGTTATLNIKLEESQKTLDEVVVVAYGKQKAKSIVGSIATIGSEVLQTQQATSVLTALQGSVAGVNVIAAGGQPGENPVIRIRGTGSINASASPLIVLDGAPFNGNLNSISADQIESISVLKDASSTALYGSRGANGVILITTKRGKLNSAPKVNFTTQVGFADNAVKLHSMLGSDDYMKLTWEALKNTNQYINLQTPALSATNASQALIGRVGYNPYNVAQPVDVNGNLVTTNKKWDTNWEKEMLNDAAVRQEHTLSFSGGSDNTRYFFTSNYLSQEGNVKTSKFDRTTTRLSVDTKVNDWFKAGVTMFYSTSNQNFPSQSGSSFQSAIQWIYTIPSIYPVYRRDDNGDLIKDGTGSNIYDYGANVGQSVNNTRPQLNNENALGSLYKYKVANKRDNYTANAYLEFILAKDLTFKTNLAYDKYLYDYYNYASNEVGYASSVGGRVTQNRNISTSTNLVNSLNYKKSFGDHGFSVDLIQEAYKFEIDALGAQGEGFLPGVGVLDGSTTPSNVSGYKNQERLASYLGRLAYNYKEKYFVEGSYRRDGSTRFDRDVRWGNFYSVGGSWLLSQESFLVDNSVISQLKLRASYGELGNNKTLYNVTDLDSSANRDNYFPYLQLFNTGWNELDNTGVVLGSAVDRNLTWEKTASTDFGLDFGFFNDRLFGTVDYYNKKSIDLIYNKPLPGSTGNTSVTTNVGALRNYGWEVSLNTRNFKTPNFEWTSGVNLSFNNNEITQLTQASYINGNKKWEVGRSLYEYFIQDWAGVDPETGYGMWYKDVLGADNQPTGERVTTKVYSEATRYYVGKSSLPDVTGGFTNYFRYKNIDLNILFNFSVGAYVYDSSYASLMEGFKSSGRSASSDMANRWQNPGDITDTPLLLASNNDFNSQSTRFLYKNDYLRLKALNFGYNFSQSVLDKTKLSKMRLYFQGDNLLTFQSHKGIDPEQDFGGATNSRSYNLRIISFGLNLEF</sequence>
<dbReference type="Pfam" id="PF13715">
    <property type="entry name" value="CarbopepD_reg_2"/>
    <property type="match status" value="1"/>
</dbReference>
<dbReference type="PROSITE" id="PS52016">
    <property type="entry name" value="TONB_DEPENDENT_REC_3"/>
    <property type="match status" value="1"/>
</dbReference>
<proteinExistence type="inferred from homology"/>
<dbReference type="SUPFAM" id="SSF56935">
    <property type="entry name" value="Porins"/>
    <property type="match status" value="1"/>
</dbReference>
<dbReference type="Gene3D" id="2.170.130.10">
    <property type="entry name" value="TonB-dependent receptor, plug domain"/>
    <property type="match status" value="1"/>
</dbReference>
<keyword evidence="11" id="KW-1185">Reference proteome</keyword>
<feature type="signal peptide" evidence="8">
    <location>
        <begin position="1"/>
        <end position="22"/>
    </location>
</feature>
<evidence type="ECO:0000259" key="9">
    <source>
        <dbReference type="Pfam" id="PF07715"/>
    </source>
</evidence>
<evidence type="ECO:0000256" key="1">
    <source>
        <dbReference type="ARBA" id="ARBA00004571"/>
    </source>
</evidence>
<keyword evidence="4 7" id="KW-0812">Transmembrane</keyword>
<keyword evidence="8" id="KW-0732">Signal</keyword>
<dbReference type="InterPro" id="IPR012910">
    <property type="entry name" value="Plug_dom"/>
</dbReference>
<comment type="caution">
    <text evidence="10">The sequence shown here is derived from an EMBL/GenBank/DDBJ whole genome shotgun (WGS) entry which is preliminary data.</text>
</comment>
<comment type="subcellular location">
    <subcellularLocation>
        <location evidence="1 7">Cell outer membrane</location>
        <topology evidence="1 7">Multi-pass membrane protein</topology>
    </subcellularLocation>
</comment>
<dbReference type="InterPro" id="IPR008969">
    <property type="entry name" value="CarboxyPept-like_regulatory"/>
</dbReference>
<protein>
    <submittedName>
        <fullName evidence="10">TonB-linked SusC/RagA family outer membrane protein</fullName>
    </submittedName>
</protein>
<evidence type="ECO:0000256" key="3">
    <source>
        <dbReference type="ARBA" id="ARBA00022452"/>
    </source>
</evidence>
<dbReference type="Pfam" id="PF07715">
    <property type="entry name" value="Plug"/>
    <property type="match status" value="1"/>
</dbReference>
<gene>
    <name evidence="10" type="ORF">J2W48_004295</name>
</gene>
<dbReference type="Gene3D" id="2.40.170.20">
    <property type="entry name" value="TonB-dependent receptor, beta-barrel domain"/>
    <property type="match status" value="1"/>
</dbReference>
<evidence type="ECO:0000256" key="2">
    <source>
        <dbReference type="ARBA" id="ARBA00022448"/>
    </source>
</evidence>
<dbReference type="InterPro" id="IPR037066">
    <property type="entry name" value="Plug_dom_sf"/>
</dbReference>
<dbReference type="InterPro" id="IPR039426">
    <property type="entry name" value="TonB-dep_rcpt-like"/>
</dbReference>
<dbReference type="Proteomes" id="UP001269081">
    <property type="component" value="Unassembled WGS sequence"/>
</dbReference>
<dbReference type="RefSeq" id="WP_310283944.1">
    <property type="nucleotide sequence ID" value="NZ_JAVDWQ010000021.1"/>
</dbReference>
<evidence type="ECO:0000313" key="11">
    <source>
        <dbReference type="Proteomes" id="UP001269081"/>
    </source>
</evidence>
<evidence type="ECO:0000256" key="8">
    <source>
        <dbReference type="SAM" id="SignalP"/>
    </source>
</evidence>
<feature type="domain" description="TonB-dependent receptor plug" evidence="9">
    <location>
        <begin position="115"/>
        <end position="221"/>
    </location>
</feature>
<dbReference type="InterPro" id="IPR023996">
    <property type="entry name" value="TonB-dep_OMP_SusC/RagA"/>
</dbReference>
<evidence type="ECO:0000256" key="4">
    <source>
        <dbReference type="ARBA" id="ARBA00022692"/>
    </source>
</evidence>
<evidence type="ECO:0000256" key="5">
    <source>
        <dbReference type="ARBA" id="ARBA00023136"/>
    </source>
</evidence>
<dbReference type="EMBL" id="JAVDWQ010000021">
    <property type="protein sequence ID" value="MDR7212338.1"/>
    <property type="molecule type" value="Genomic_DNA"/>
</dbReference>
<keyword evidence="3 7" id="KW-1134">Transmembrane beta strand</keyword>
<feature type="chain" id="PRO_5045920513" evidence="8">
    <location>
        <begin position="23"/>
        <end position="1051"/>
    </location>
</feature>
<dbReference type="InterPro" id="IPR023997">
    <property type="entry name" value="TonB-dep_OMP_SusC/RagA_CS"/>
</dbReference>
<reference evidence="10 11" key="1">
    <citation type="submission" date="2023-07" db="EMBL/GenBank/DDBJ databases">
        <title>Sorghum-associated microbial communities from plants grown in Nebraska, USA.</title>
        <authorList>
            <person name="Schachtman D."/>
        </authorList>
    </citation>
    <scope>NUCLEOTIDE SEQUENCE [LARGE SCALE GENOMIC DNA]</scope>
    <source>
        <strain evidence="10 11">4129</strain>
    </source>
</reference>